<keyword evidence="3" id="KW-0539">Nucleus</keyword>
<dbReference type="SUPFAM" id="SSF82704">
    <property type="entry name" value="AlbA-like"/>
    <property type="match status" value="1"/>
</dbReference>
<dbReference type="Gene3D" id="3.30.110.20">
    <property type="entry name" value="Alba-like domain"/>
    <property type="match status" value="1"/>
</dbReference>
<dbReference type="Proteomes" id="UP000079169">
    <property type="component" value="Unplaced"/>
</dbReference>
<dbReference type="GeneID" id="103521838"/>
<dbReference type="PaxDb" id="121845-A0A3Q0JLV5"/>
<evidence type="ECO:0000313" key="6">
    <source>
        <dbReference type="RefSeq" id="XP_026688133.1"/>
    </source>
</evidence>
<gene>
    <name evidence="6" type="primary">LOC103521838</name>
</gene>
<evidence type="ECO:0000256" key="2">
    <source>
        <dbReference type="ARBA" id="ARBA00008018"/>
    </source>
</evidence>
<comment type="similarity">
    <text evidence="2">Belongs to the histone-like Alba family.</text>
</comment>
<dbReference type="InterPro" id="IPR036882">
    <property type="entry name" value="Alba-like_dom_sf"/>
</dbReference>
<accession>A0A3Q0JLV5</accession>
<reference evidence="6" key="1">
    <citation type="submission" date="2025-08" db="UniProtKB">
        <authorList>
            <consortium name="RefSeq"/>
        </authorList>
    </citation>
    <scope>IDENTIFICATION</scope>
</reference>
<dbReference type="CTD" id="54913"/>
<feature type="domain" description="DNA/RNA-binding protein Alba-like" evidence="4">
    <location>
        <begin position="30"/>
        <end position="90"/>
    </location>
</feature>
<dbReference type="GO" id="GO:0005634">
    <property type="term" value="C:nucleus"/>
    <property type="evidence" value="ECO:0007669"/>
    <property type="project" value="UniProtKB-SubCell"/>
</dbReference>
<organism evidence="5 6">
    <name type="scientific">Diaphorina citri</name>
    <name type="common">Asian citrus psyllid</name>
    <dbReference type="NCBI Taxonomy" id="121845"/>
    <lineage>
        <taxon>Eukaryota</taxon>
        <taxon>Metazoa</taxon>
        <taxon>Ecdysozoa</taxon>
        <taxon>Arthropoda</taxon>
        <taxon>Hexapoda</taxon>
        <taxon>Insecta</taxon>
        <taxon>Pterygota</taxon>
        <taxon>Neoptera</taxon>
        <taxon>Paraneoptera</taxon>
        <taxon>Hemiptera</taxon>
        <taxon>Sternorrhyncha</taxon>
        <taxon>Psylloidea</taxon>
        <taxon>Psyllidae</taxon>
        <taxon>Diaphorininae</taxon>
        <taxon>Diaphorina</taxon>
    </lineage>
</organism>
<dbReference type="GO" id="GO:0000172">
    <property type="term" value="C:ribonuclease MRP complex"/>
    <property type="evidence" value="ECO:0007669"/>
    <property type="project" value="TreeGrafter"/>
</dbReference>
<dbReference type="GO" id="GO:0001682">
    <property type="term" value="P:tRNA 5'-leader removal"/>
    <property type="evidence" value="ECO:0007669"/>
    <property type="project" value="TreeGrafter"/>
</dbReference>
<dbReference type="AlphaFoldDB" id="A0A3Q0JLV5"/>
<dbReference type="Pfam" id="PF01918">
    <property type="entry name" value="Alba"/>
    <property type="match status" value="1"/>
</dbReference>
<dbReference type="GO" id="GO:0003723">
    <property type="term" value="F:RNA binding"/>
    <property type="evidence" value="ECO:0007669"/>
    <property type="project" value="TreeGrafter"/>
</dbReference>
<name>A0A3Q0JLV5_DIACI</name>
<evidence type="ECO:0000259" key="4">
    <source>
        <dbReference type="Pfam" id="PF01918"/>
    </source>
</evidence>
<dbReference type="InterPro" id="IPR002775">
    <property type="entry name" value="DNA/RNA-bd_Alba-like"/>
</dbReference>
<dbReference type="InterPro" id="IPR051958">
    <property type="entry name" value="Alba-like_NAB"/>
</dbReference>
<dbReference type="PANTHER" id="PTHR13516">
    <property type="entry name" value="RIBONUCLEASE P SUBUNIT P25"/>
    <property type="match status" value="1"/>
</dbReference>
<keyword evidence="5" id="KW-1185">Reference proteome</keyword>
<dbReference type="STRING" id="121845.A0A3Q0JLV5"/>
<dbReference type="PANTHER" id="PTHR13516:SF4">
    <property type="entry name" value="FI09323P"/>
    <property type="match status" value="1"/>
</dbReference>
<dbReference type="RefSeq" id="XP_026688133.1">
    <property type="nucleotide sequence ID" value="XM_026832332.1"/>
</dbReference>
<evidence type="ECO:0000256" key="1">
    <source>
        <dbReference type="ARBA" id="ARBA00004123"/>
    </source>
</evidence>
<comment type="subcellular location">
    <subcellularLocation>
        <location evidence="1">Nucleus</location>
    </subcellularLocation>
</comment>
<proteinExistence type="inferred from homology"/>
<dbReference type="KEGG" id="dci:103521838"/>
<protein>
    <submittedName>
        <fullName evidence="6">Ribonuclease P protein subunit p25-like protein</fullName>
    </submittedName>
</protein>
<sequence>MENYSKGSNEEEPWDLTKVPIPNIPDDIIWMKVSPGAKMRNVLEFALKDFQDKDLILWSGSGPALTKTISCAEIMKNKCRNLHQISAICYRKVTEYWDPLIDALDQLKVTREIPTIHILLSKQPLDTTIPG</sequence>
<evidence type="ECO:0000313" key="5">
    <source>
        <dbReference type="Proteomes" id="UP000079169"/>
    </source>
</evidence>
<evidence type="ECO:0000256" key="3">
    <source>
        <dbReference type="ARBA" id="ARBA00023242"/>
    </source>
</evidence>